<keyword evidence="2" id="KW-1185">Reference proteome</keyword>
<sequence length="308" mass="32887">MFAIGLHIAGARRGGPWWPEGAVRAADFVNGRNMADGVEVPFAEAFAFSRETPGLMAVGAGQWITHDAGVLRRHAGLGALLEPATSNQSRGTADIGGPGWTPPAGLTRSGNATDGFVFTVGQSQVDLLRLEQYGYIDIPAHEPGFFAFDLHDSGMRGAAIWFSDVGYRADFSTDTGIANGTGENDVASMAALGGGWWRCRVRHRHTAVTQAWRIKLGSSRFDTSYQAGDFIRVRLPQVELGRFTTPVVNTSITQSTMRAADRLAATGGASLDVTVYFAGGASQNFPQLSGPLPAEELLNPLVTRAFWS</sequence>
<organism evidence="1 2">
    <name type="scientific">Devosia honganensis</name>
    <dbReference type="NCBI Taxonomy" id="1610527"/>
    <lineage>
        <taxon>Bacteria</taxon>
        <taxon>Pseudomonadati</taxon>
        <taxon>Pseudomonadota</taxon>
        <taxon>Alphaproteobacteria</taxon>
        <taxon>Hyphomicrobiales</taxon>
        <taxon>Devosiaceae</taxon>
        <taxon>Devosia</taxon>
    </lineage>
</organism>
<name>A0ABV7X5M3_9HYPH</name>
<accession>A0ABV7X5M3</accession>
<proteinExistence type="predicted"/>
<comment type="caution">
    <text evidence="1">The sequence shown here is derived from an EMBL/GenBank/DDBJ whole genome shotgun (WGS) entry which is preliminary data.</text>
</comment>
<evidence type="ECO:0008006" key="3">
    <source>
        <dbReference type="Google" id="ProtNLM"/>
    </source>
</evidence>
<dbReference type="EMBL" id="JBHRYD010000015">
    <property type="protein sequence ID" value="MFC3706141.1"/>
    <property type="molecule type" value="Genomic_DNA"/>
</dbReference>
<evidence type="ECO:0000313" key="1">
    <source>
        <dbReference type="EMBL" id="MFC3706141.1"/>
    </source>
</evidence>
<dbReference type="RefSeq" id="WP_380098206.1">
    <property type="nucleotide sequence ID" value="NZ_JBHRYD010000015.1"/>
</dbReference>
<gene>
    <name evidence="1" type="ORF">ACFOOL_15420</name>
</gene>
<evidence type="ECO:0000313" key="2">
    <source>
        <dbReference type="Proteomes" id="UP001595613"/>
    </source>
</evidence>
<dbReference type="Proteomes" id="UP001595613">
    <property type="component" value="Unassembled WGS sequence"/>
</dbReference>
<protein>
    <recommendedName>
        <fullName evidence="3">Minor tail protein</fullName>
    </recommendedName>
</protein>
<reference evidence="2" key="1">
    <citation type="journal article" date="2019" name="Int. J. Syst. Evol. Microbiol.">
        <title>The Global Catalogue of Microorganisms (GCM) 10K type strain sequencing project: providing services to taxonomists for standard genome sequencing and annotation.</title>
        <authorList>
            <consortium name="The Broad Institute Genomics Platform"/>
            <consortium name="The Broad Institute Genome Sequencing Center for Infectious Disease"/>
            <person name="Wu L."/>
            <person name="Ma J."/>
        </authorList>
    </citation>
    <scope>NUCLEOTIDE SEQUENCE [LARGE SCALE GENOMIC DNA]</scope>
    <source>
        <strain evidence="2">KCTC 42281</strain>
    </source>
</reference>